<accession>A0A1E1KCW5</accession>
<proteinExistence type="predicted"/>
<dbReference type="InParanoid" id="A0A1E1KCW5"/>
<name>A0A1E1KCW5_9HELO</name>
<organism evidence="1 2">
    <name type="scientific">Rhynchosporium graminicola</name>
    <dbReference type="NCBI Taxonomy" id="2792576"/>
    <lineage>
        <taxon>Eukaryota</taxon>
        <taxon>Fungi</taxon>
        <taxon>Dikarya</taxon>
        <taxon>Ascomycota</taxon>
        <taxon>Pezizomycotina</taxon>
        <taxon>Leotiomycetes</taxon>
        <taxon>Helotiales</taxon>
        <taxon>Ploettnerulaceae</taxon>
        <taxon>Rhynchosporium</taxon>
    </lineage>
</organism>
<dbReference type="Proteomes" id="UP000178129">
    <property type="component" value="Unassembled WGS sequence"/>
</dbReference>
<dbReference type="EMBL" id="FJUW01000011">
    <property type="protein sequence ID" value="CZS95841.1"/>
    <property type="molecule type" value="Genomic_DNA"/>
</dbReference>
<gene>
    <name evidence="1" type="ORF">RCO7_08801</name>
</gene>
<sequence length="69" mass="7506">MPQSKGEDSGSREMASTLGFGFINTDDLESLAFDESLNWKVVGIKYLKLPNMAILTIVSIKGNSRNVGL</sequence>
<comment type="caution">
    <text evidence="1">The sequence shown here is derived from an EMBL/GenBank/DDBJ whole genome shotgun (WGS) entry which is preliminary data.</text>
</comment>
<protein>
    <submittedName>
        <fullName evidence="1">Uncharacterized protein</fullName>
    </submittedName>
</protein>
<dbReference type="AlphaFoldDB" id="A0A1E1KCW5"/>
<reference evidence="2" key="1">
    <citation type="submission" date="2016-03" db="EMBL/GenBank/DDBJ databases">
        <authorList>
            <person name="Ploux O."/>
        </authorList>
    </citation>
    <scope>NUCLEOTIDE SEQUENCE [LARGE SCALE GENOMIC DNA]</scope>
    <source>
        <strain evidence="2">UK7</strain>
    </source>
</reference>
<evidence type="ECO:0000313" key="1">
    <source>
        <dbReference type="EMBL" id="CZS95841.1"/>
    </source>
</evidence>
<keyword evidence="2" id="KW-1185">Reference proteome</keyword>
<evidence type="ECO:0000313" key="2">
    <source>
        <dbReference type="Proteomes" id="UP000178129"/>
    </source>
</evidence>